<evidence type="ECO:0000259" key="4">
    <source>
        <dbReference type="SMART" id="SM00701"/>
    </source>
</evidence>
<evidence type="ECO:0000259" key="3">
    <source>
        <dbReference type="SMART" id="SM00644"/>
    </source>
</evidence>
<reference evidence="5 6" key="1">
    <citation type="submission" date="2024-08" db="EMBL/GenBank/DDBJ databases">
        <title>Genome sequence of Streptomyces aureus CACIA-1.46HGO.</title>
        <authorList>
            <person name="Evangelista-Martinez Z."/>
        </authorList>
    </citation>
    <scope>NUCLEOTIDE SEQUENCE [LARGE SCALE GENOMIC DNA]</scope>
    <source>
        <strain evidence="5 6">CACIA-1.46HGO</strain>
    </source>
</reference>
<dbReference type="CDD" id="cd06583">
    <property type="entry name" value="PGRP"/>
    <property type="match status" value="1"/>
</dbReference>
<dbReference type="SUPFAM" id="SSF55846">
    <property type="entry name" value="N-acetylmuramoyl-L-alanine amidase-like"/>
    <property type="match status" value="1"/>
</dbReference>
<dbReference type="Proteomes" id="UP001571476">
    <property type="component" value="Unassembled WGS sequence"/>
</dbReference>
<gene>
    <name evidence="5" type="ORF">ACEG43_31015</name>
</gene>
<keyword evidence="6" id="KW-1185">Reference proteome</keyword>
<evidence type="ECO:0000256" key="1">
    <source>
        <dbReference type="ARBA" id="ARBA00007553"/>
    </source>
</evidence>
<dbReference type="InterPro" id="IPR036505">
    <property type="entry name" value="Amidase/PGRP_sf"/>
</dbReference>
<feature type="chain" id="PRO_5047183803" evidence="2">
    <location>
        <begin position="25"/>
        <end position="269"/>
    </location>
</feature>
<sequence length="269" mass="28191">MRVFRMALCSAPGAAAFGLLLMCAATVGPGHSGSAAKSGQASGLADQAAPVLPPAAVPARRPVNGPHTAALPRIVPRAKWLADAAYRRPPARYADRVTAVFIHHTDSPNGYDCADTPRIIRYLYADQAGGRNWDDIGYNFLVDKCGTIYEGRAGGTDKAVVGAHAQGFNKGTAGIAAIGTFGEGTPVPPAMADSIAALAAWKLGLANVDPRSRVRLTSTNSLSRFPKGRTAEFNAIAAHRDAYETYCPGQALMAALPEIRQRAAVLQGR</sequence>
<dbReference type="SMART" id="SM00701">
    <property type="entry name" value="PGRP"/>
    <property type="match status" value="1"/>
</dbReference>
<evidence type="ECO:0000313" key="5">
    <source>
        <dbReference type="EMBL" id="MFA3840570.1"/>
    </source>
</evidence>
<dbReference type="SMART" id="SM00644">
    <property type="entry name" value="Ami_2"/>
    <property type="match status" value="1"/>
</dbReference>
<dbReference type="PANTHER" id="PTHR11022:SF41">
    <property type="entry name" value="PEPTIDOGLYCAN-RECOGNITION PROTEIN LC-RELATED"/>
    <property type="match status" value="1"/>
</dbReference>
<name>A0ABV4SQC5_9ACTN</name>
<comment type="caution">
    <text evidence="5">The sequence shown here is derived from an EMBL/GenBank/DDBJ whole genome shotgun (WGS) entry which is preliminary data.</text>
</comment>
<feature type="domain" description="N-acetylmuramoyl-L-alanine amidase" evidence="3">
    <location>
        <begin position="86"/>
        <end position="249"/>
    </location>
</feature>
<dbReference type="PANTHER" id="PTHR11022">
    <property type="entry name" value="PEPTIDOGLYCAN RECOGNITION PROTEIN"/>
    <property type="match status" value="1"/>
</dbReference>
<proteinExistence type="inferred from homology"/>
<dbReference type="RefSeq" id="WP_372565106.1">
    <property type="nucleotide sequence ID" value="NZ_JBGOSP010000018.1"/>
</dbReference>
<comment type="similarity">
    <text evidence="1">Belongs to the N-acetylmuramoyl-L-alanine amidase 2 family.</text>
</comment>
<protein>
    <submittedName>
        <fullName evidence="5">Peptidoglycan recognition protein</fullName>
    </submittedName>
</protein>
<feature type="signal peptide" evidence="2">
    <location>
        <begin position="1"/>
        <end position="24"/>
    </location>
</feature>
<evidence type="ECO:0000256" key="2">
    <source>
        <dbReference type="SAM" id="SignalP"/>
    </source>
</evidence>
<dbReference type="Pfam" id="PF01510">
    <property type="entry name" value="Amidase_2"/>
    <property type="match status" value="1"/>
</dbReference>
<dbReference type="InterPro" id="IPR006619">
    <property type="entry name" value="PGRP_domain_met/bac"/>
</dbReference>
<organism evidence="5 6">
    <name type="scientific">Streptomyces aureus</name>
    <dbReference type="NCBI Taxonomy" id="193461"/>
    <lineage>
        <taxon>Bacteria</taxon>
        <taxon>Bacillati</taxon>
        <taxon>Actinomycetota</taxon>
        <taxon>Actinomycetes</taxon>
        <taxon>Kitasatosporales</taxon>
        <taxon>Streptomycetaceae</taxon>
        <taxon>Streptomyces</taxon>
    </lineage>
</organism>
<keyword evidence="2" id="KW-0732">Signal</keyword>
<feature type="domain" description="Peptidoglycan recognition protein family" evidence="4">
    <location>
        <begin position="72"/>
        <end position="221"/>
    </location>
</feature>
<dbReference type="Gene3D" id="3.40.80.10">
    <property type="entry name" value="Peptidoglycan recognition protein-like"/>
    <property type="match status" value="1"/>
</dbReference>
<dbReference type="InterPro" id="IPR002502">
    <property type="entry name" value="Amidase_domain"/>
</dbReference>
<accession>A0ABV4SQC5</accession>
<evidence type="ECO:0000313" key="6">
    <source>
        <dbReference type="Proteomes" id="UP001571476"/>
    </source>
</evidence>
<dbReference type="EMBL" id="JBGOSP010000018">
    <property type="protein sequence ID" value="MFA3840570.1"/>
    <property type="molecule type" value="Genomic_DNA"/>
</dbReference>
<dbReference type="InterPro" id="IPR015510">
    <property type="entry name" value="PGRP"/>
</dbReference>